<feature type="compositionally biased region" description="Basic and acidic residues" evidence="5">
    <location>
        <begin position="1234"/>
        <end position="1243"/>
    </location>
</feature>
<proteinExistence type="predicted"/>
<dbReference type="GO" id="GO:0051959">
    <property type="term" value="F:dynein light intermediate chain binding"/>
    <property type="evidence" value="ECO:0007669"/>
    <property type="project" value="TreeGrafter"/>
</dbReference>
<dbReference type="GO" id="GO:0008017">
    <property type="term" value="F:microtubule binding"/>
    <property type="evidence" value="ECO:0007669"/>
    <property type="project" value="TreeGrafter"/>
</dbReference>
<feature type="region of interest" description="Disordered" evidence="5">
    <location>
        <begin position="1206"/>
        <end position="1247"/>
    </location>
</feature>
<evidence type="ECO:0000256" key="3">
    <source>
        <dbReference type="ARBA" id="ARBA00023054"/>
    </source>
</evidence>
<dbReference type="Pfam" id="PF19047">
    <property type="entry name" value="HOOK_N"/>
    <property type="match status" value="1"/>
</dbReference>
<keyword evidence="3 4" id="KW-0175">Coiled coil</keyword>
<keyword evidence="2" id="KW-0963">Cytoplasm</keyword>
<feature type="domain" description="HOOK N-terminal" evidence="6">
    <location>
        <begin position="106"/>
        <end position="194"/>
    </location>
</feature>
<evidence type="ECO:0000313" key="7">
    <source>
        <dbReference type="Proteomes" id="UP000887569"/>
    </source>
</evidence>
<dbReference type="InterPro" id="IPR036872">
    <property type="entry name" value="CH_dom_sf"/>
</dbReference>
<dbReference type="Proteomes" id="UP000887569">
    <property type="component" value="Unplaced"/>
</dbReference>
<feature type="coiled-coil region" evidence="4">
    <location>
        <begin position="293"/>
        <end position="748"/>
    </location>
</feature>
<dbReference type="PANTHER" id="PTHR18947:SF28">
    <property type="entry name" value="GIRDIN, ISOFORM A"/>
    <property type="match status" value="1"/>
</dbReference>
<evidence type="ECO:0000256" key="2">
    <source>
        <dbReference type="ARBA" id="ARBA00022490"/>
    </source>
</evidence>
<name>A0A915AX62_PARUN</name>
<feature type="compositionally biased region" description="Pro residues" evidence="5">
    <location>
        <begin position="1360"/>
        <end position="1371"/>
    </location>
</feature>
<feature type="compositionally biased region" description="Basic and acidic residues" evidence="5">
    <location>
        <begin position="1426"/>
        <end position="1440"/>
    </location>
</feature>
<dbReference type="CDD" id="cd22223">
    <property type="entry name" value="HkD_HkRP"/>
    <property type="match status" value="1"/>
</dbReference>
<evidence type="ECO:0000256" key="5">
    <source>
        <dbReference type="SAM" id="MobiDB-lite"/>
    </source>
</evidence>
<feature type="coiled-coil region" evidence="4">
    <location>
        <begin position="1106"/>
        <end position="1193"/>
    </location>
</feature>
<feature type="region of interest" description="Disordered" evidence="5">
    <location>
        <begin position="245"/>
        <end position="285"/>
    </location>
</feature>
<sequence length="1440" mass="166833">RKAGELLERISGCFKEHGCSMPQIIDDNDEQFWKEPLGAWIKDCISGCDALIPESTWRKDERRNTELQFTELCDGFVFNLLFVFVDANSLNVVVMREANIALSDMTTRMKHFSTLIQNMYNFYRSRLHKLIVMSLPDVLTILRNPHPDGCGNEINKVLLLLLGCAVQGDQREKFIERIKHMQNDLQTAIVKQIQRVTEDGECVISVKALELDSHDKQSACVLAHLERVIKERDTYANCLLEMAHEHESDEGSTTTGTSSVSGELPSRAKLPEIRYDGRTPSPTSLERHTNVELATAKAELRKLRNLTEEKDELIAELRDELEAREADLLKMQQERLELIKDARAAKDYRDELDCLQHKLTKLERFEIENAKLKEKLTEMDFFKSRIAQLKDENDLMHESCSVLEEQLEQSHRKVNAHLDLETKLAECQNQVKGLQLDMKKERERIEQLLLENGRLERELKTEQQKGAALERRIESLNEERSAREDFGSLGSQMADDDKKRILELQLENRKLKSKMQSSEEGEEVGELRAKLLRAEIELSQRNEENAIVSRQLHEFELTLAQLNAQYKETCTMYEIIKSERDSAQQSLQDARRNFSEFQADFQQEMQSDLERKTRQFESVTEENERLLANTLEEKAELERQLEKMRKEQKEWRIKYDQLDQDLQKAGQASAHAEKLRRNMEAEKNTLKERNEILEQRLDEIKVKLLNMENVEKRLESNEQMLVDKQNRLNELQAEHRQIAQQLELETKKTDRLREDLIVEKTHYGDLISRLRSVCNTIHLNGGKYELPSDDESMIIAIDDVLLKAFTSAKREADSLRIQQQTQIAELIDLRNDIEKLRKSEGHISDDCDDRLRELSIENRNIKEQVFLLQERIRELQLENSAKSAEASSLKREIEEAQRGLTNNSKLHTELAKLQVSVRNLQLQEELLRQDNTEMQRQLEICEKQKQAVKTDLDSMQSIHNALVSDHDRLQTLHDMLIADYDRAKYDNSQLKHKLKNHKETAEELTMIRNEVERERRQNDELKVIIANERERHEKEMHKLQNDLATLRIDHEHMRQENNGLRRKGEMQSEELRRLRVAEQSHRSTISRLNVNINELSRALQSRDLEIAKMQHKIDMLNHLNRTLEEESKTLVRQMDHLLAQNQDLLARALNDKDNYYAEQKEFQEKLAALRRHKEKLEEKIMEQYRMMDNKKATKEKQTLVKRAAKALISKSPSKKSSASKGSGKSTNEMATEESSTHSADEHTAISPTSIEVSSCEYEVRQCSSADELFPNDCDSLFKRIKTKVDSTEWSTKSEQYSNCAAYRYSMRSEYAVANSAPSVVLTNGEVISLCGSERAVDVPTSMRSLPPRPPTRLPTHGKPPSSPRPPPPPYNPKNDKTSTKTPNKPPPPPYPGRSATPSNGIDFTPKDSSTPNGDEECDLTSVVAEGQRREVIRDKEERQE</sequence>
<feature type="compositionally biased region" description="Low complexity" evidence="5">
    <location>
        <begin position="1206"/>
        <end position="1225"/>
    </location>
</feature>
<dbReference type="WBParaSite" id="PgR017X_g082_t03">
    <property type="protein sequence ID" value="PgR017X_g082_t03"/>
    <property type="gene ID" value="PgR017X_g082"/>
</dbReference>
<accession>A0A915AX62</accession>
<dbReference type="SUPFAM" id="SSF116907">
    <property type="entry name" value="Hook domain"/>
    <property type="match status" value="1"/>
</dbReference>
<feature type="coiled-coil region" evidence="4">
    <location>
        <begin position="980"/>
        <end position="1063"/>
    </location>
</feature>
<evidence type="ECO:0000256" key="1">
    <source>
        <dbReference type="ARBA" id="ARBA00004496"/>
    </source>
</evidence>
<protein>
    <submittedName>
        <fullName evidence="8">HOOK N-terminal domain-containing protein</fullName>
    </submittedName>
</protein>
<comment type="subcellular location">
    <subcellularLocation>
        <location evidence="1">Cytoplasm</location>
    </subcellularLocation>
</comment>
<dbReference type="Gene3D" id="1.10.418.10">
    <property type="entry name" value="Calponin-like domain"/>
    <property type="match status" value="1"/>
</dbReference>
<dbReference type="PANTHER" id="PTHR18947">
    <property type="entry name" value="HOOK PROTEINS"/>
    <property type="match status" value="1"/>
</dbReference>
<feature type="compositionally biased region" description="Low complexity" evidence="5">
    <location>
        <begin position="251"/>
        <end position="263"/>
    </location>
</feature>
<dbReference type="InterPro" id="IPR043936">
    <property type="entry name" value="HOOK_N"/>
</dbReference>
<dbReference type="GO" id="GO:0005737">
    <property type="term" value="C:cytoplasm"/>
    <property type="evidence" value="ECO:0007669"/>
    <property type="project" value="UniProtKB-SubCell"/>
</dbReference>
<reference evidence="8" key="1">
    <citation type="submission" date="2022-11" db="UniProtKB">
        <authorList>
            <consortium name="WormBaseParasite"/>
        </authorList>
    </citation>
    <scope>IDENTIFICATION</scope>
</reference>
<dbReference type="GO" id="GO:0030705">
    <property type="term" value="P:cytoskeleton-dependent intracellular transport"/>
    <property type="evidence" value="ECO:0007669"/>
    <property type="project" value="InterPro"/>
</dbReference>
<feature type="coiled-coil region" evidence="4">
    <location>
        <begin position="844"/>
        <end position="951"/>
    </location>
</feature>
<dbReference type="GO" id="GO:0005813">
    <property type="term" value="C:centrosome"/>
    <property type="evidence" value="ECO:0007669"/>
    <property type="project" value="TreeGrafter"/>
</dbReference>
<dbReference type="GO" id="GO:0031122">
    <property type="term" value="P:cytoplasmic microtubule organization"/>
    <property type="evidence" value="ECO:0007669"/>
    <property type="project" value="TreeGrafter"/>
</dbReference>
<evidence type="ECO:0000313" key="8">
    <source>
        <dbReference type="WBParaSite" id="PgR017X_g082_t03"/>
    </source>
</evidence>
<evidence type="ECO:0000259" key="6">
    <source>
        <dbReference type="Pfam" id="PF19047"/>
    </source>
</evidence>
<evidence type="ECO:0000256" key="4">
    <source>
        <dbReference type="SAM" id="Coils"/>
    </source>
</evidence>
<keyword evidence="7" id="KW-1185">Reference proteome</keyword>
<organism evidence="7 8">
    <name type="scientific">Parascaris univalens</name>
    <name type="common">Nematode worm</name>
    <dbReference type="NCBI Taxonomy" id="6257"/>
    <lineage>
        <taxon>Eukaryota</taxon>
        <taxon>Metazoa</taxon>
        <taxon>Ecdysozoa</taxon>
        <taxon>Nematoda</taxon>
        <taxon>Chromadorea</taxon>
        <taxon>Rhabditida</taxon>
        <taxon>Spirurina</taxon>
        <taxon>Ascaridomorpha</taxon>
        <taxon>Ascaridoidea</taxon>
        <taxon>Ascarididae</taxon>
        <taxon>Parascaris</taxon>
    </lineage>
</organism>
<feature type="region of interest" description="Disordered" evidence="5">
    <location>
        <begin position="1338"/>
        <end position="1440"/>
    </location>
</feature>